<sequence>MTYRILPILLLSLFSLTTNSNTAKIHLTELSTNSLTKAELVYENLTTNEYNLPSLQSFTQALNGYYKLQETGKIQKNLLTVVDFSLSANEKRLWVIDLELNEVLYQTYVAHGRNTGNEYAKSFSNIPESYQSSLGFYATAETYYGKHGYSLRLDGLETGINDKARERAIVIHGADYATEDFIKTYGRLGRSLGCPSLPKEESKTIINMIKEKSCLFVYYPSNDYSSKSQLI</sequence>
<evidence type="ECO:0000313" key="3">
    <source>
        <dbReference type="Proteomes" id="UP000652231"/>
    </source>
</evidence>
<dbReference type="RefSeq" id="WP_188440090.1">
    <property type="nucleotide sequence ID" value="NZ_BMGK01000003.1"/>
</dbReference>
<keyword evidence="1" id="KW-0732">Signal</keyword>
<evidence type="ECO:0000313" key="2">
    <source>
        <dbReference type="EMBL" id="GGD87871.1"/>
    </source>
</evidence>
<organism evidence="2 3">
    <name type="scientific">Planktosalinus lacus</name>
    <dbReference type="NCBI Taxonomy" id="1526573"/>
    <lineage>
        <taxon>Bacteria</taxon>
        <taxon>Pseudomonadati</taxon>
        <taxon>Bacteroidota</taxon>
        <taxon>Flavobacteriia</taxon>
        <taxon>Flavobacteriales</taxon>
        <taxon>Flavobacteriaceae</taxon>
        <taxon>Planktosalinus</taxon>
    </lineage>
</organism>
<dbReference type="InterPro" id="IPR032676">
    <property type="entry name" value="YkuD_2"/>
</dbReference>
<dbReference type="PANTHER" id="PTHR38477">
    <property type="entry name" value="HYPOTHETICAL EXPORTED PROTEIN"/>
    <property type="match status" value="1"/>
</dbReference>
<gene>
    <name evidence="2" type="ORF">GCM10011312_09840</name>
</gene>
<keyword evidence="3" id="KW-1185">Reference proteome</keyword>
<dbReference type="EMBL" id="BMGK01000003">
    <property type="protein sequence ID" value="GGD87871.1"/>
    <property type="molecule type" value="Genomic_DNA"/>
</dbReference>
<evidence type="ECO:0000256" key="1">
    <source>
        <dbReference type="SAM" id="SignalP"/>
    </source>
</evidence>
<proteinExistence type="predicted"/>
<accession>A0A8J2Y5U0</accession>
<reference evidence="2" key="2">
    <citation type="submission" date="2020-09" db="EMBL/GenBank/DDBJ databases">
        <authorList>
            <person name="Sun Q."/>
            <person name="Zhou Y."/>
        </authorList>
    </citation>
    <scope>NUCLEOTIDE SEQUENCE</scope>
    <source>
        <strain evidence="2">CGMCC 1.12924</strain>
    </source>
</reference>
<comment type="caution">
    <text evidence="2">The sequence shown here is derived from an EMBL/GenBank/DDBJ whole genome shotgun (WGS) entry which is preliminary data.</text>
</comment>
<dbReference type="Proteomes" id="UP000652231">
    <property type="component" value="Unassembled WGS sequence"/>
</dbReference>
<reference evidence="2" key="1">
    <citation type="journal article" date="2014" name="Int. J. Syst. Evol. Microbiol.">
        <title>Complete genome sequence of Corynebacterium casei LMG S-19264T (=DSM 44701T), isolated from a smear-ripened cheese.</title>
        <authorList>
            <consortium name="US DOE Joint Genome Institute (JGI-PGF)"/>
            <person name="Walter F."/>
            <person name="Albersmeier A."/>
            <person name="Kalinowski J."/>
            <person name="Ruckert C."/>
        </authorList>
    </citation>
    <scope>NUCLEOTIDE SEQUENCE</scope>
    <source>
        <strain evidence="2">CGMCC 1.12924</strain>
    </source>
</reference>
<name>A0A8J2Y5U0_9FLAO</name>
<evidence type="ECO:0008006" key="4">
    <source>
        <dbReference type="Google" id="ProtNLM"/>
    </source>
</evidence>
<dbReference type="AlphaFoldDB" id="A0A8J2Y5U0"/>
<protein>
    <recommendedName>
        <fullName evidence="4">L,D-transpeptidase catalytic domain</fullName>
    </recommendedName>
</protein>
<feature type="chain" id="PRO_5035321772" description="L,D-transpeptidase catalytic domain" evidence="1">
    <location>
        <begin position="24"/>
        <end position="231"/>
    </location>
</feature>
<dbReference type="Pfam" id="PF13645">
    <property type="entry name" value="YkuD_2"/>
    <property type="match status" value="1"/>
</dbReference>
<dbReference type="PANTHER" id="PTHR38477:SF1">
    <property type="entry name" value="MUREIN L,D-TRANSPEPTIDASE CATALYTIC DOMAIN FAMILY PROTEIN"/>
    <property type="match status" value="1"/>
</dbReference>
<feature type="signal peptide" evidence="1">
    <location>
        <begin position="1"/>
        <end position="23"/>
    </location>
</feature>